<comment type="caution">
    <text evidence="9">The sequence shown here is derived from an EMBL/GenBank/DDBJ whole genome shotgun (WGS) entry which is preliminary data.</text>
</comment>
<evidence type="ECO:0000256" key="1">
    <source>
        <dbReference type="ARBA" id="ARBA00022527"/>
    </source>
</evidence>
<keyword evidence="5 6" id="KW-0067">ATP-binding</keyword>
<dbReference type="SMART" id="SM00220">
    <property type="entry name" value="S_TKc"/>
    <property type="match status" value="1"/>
</dbReference>
<protein>
    <recommendedName>
        <fullName evidence="8">Protein kinase domain-containing protein</fullName>
    </recommendedName>
</protein>
<dbReference type="Pfam" id="PF00069">
    <property type="entry name" value="Pkinase"/>
    <property type="match status" value="2"/>
</dbReference>
<keyword evidence="10" id="KW-1185">Reference proteome</keyword>
<evidence type="ECO:0000256" key="7">
    <source>
        <dbReference type="SAM" id="MobiDB-lite"/>
    </source>
</evidence>
<proteinExistence type="predicted"/>
<dbReference type="InterPro" id="IPR017441">
    <property type="entry name" value="Protein_kinase_ATP_BS"/>
</dbReference>
<evidence type="ECO:0000256" key="2">
    <source>
        <dbReference type="ARBA" id="ARBA00022679"/>
    </source>
</evidence>
<evidence type="ECO:0000256" key="4">
    <source>
        <dbReference type="ARBA" id="ARBA00022777"/>
    </source>
</evidence>
<evidence type="ECO:0000313" key="9">
    <source>
        <dbReference type="EMBL" id="KAL3761820.1"/>
    </source>
</evidence>
<reference evidence="9 10" key="1">
    <citation type="submission" date="2024-10" db="EMBL/GenBank/DDBJ databases">
        <title>Updated reference genomes for cyclostephanoid diatoms.</title>
        <authorList>
            <person name="Roberts W.R."/>
            <person name="Alverson A.J."/>
        </authorList>
    </citation>
    <scope>NUCLEOTIDE SEQUENCE [LARGE SCALE GENOMIC DNA]</scope>
    <source>
        <strain evidence="9 10">AJA276-08</strain>
    </source>
</reference>
<feature type="region of interest" description="Disordered" evidence="7">
    <location>
        <begin position="441"/>
        <end position="460"/>
    </location>
</feature>
<dbReference type="AlphaFoldDB" id="A0ABD3MMR3"/>
<keyword evidence="3 6" id="KW-0547">Nucleotide-binding</keyword>
<feature type="compositionally biased region" description="Low complexity" evidence="7">
    <location>
        <begin position="282"/>
        <end position="293"/>
    </location>
</feature>
<keyword evidence="2" id="KW-0808">Transferase</keyword>
<dbReference type="PANTHER" id="PTHR24345:SF91">
    <property type="entry name" value="SERINE_THREONINE-PROTEIN KINASE PLK4"/>
    <property type="match status" value="1"/>
</dbReference>
<dbReference type="InterPro" id="IPR000719">
    <property type="entry name" value="Prot_kinase_dom"/>
</dbReference>
<dbReference type="PROSITE" id="PS00107">
    <property type="entry name" value="PROTEIN_KINASE_ATP"/>
    <property type="match status" value="1"/>
</dbReference>
<evidence type="ECO:0000256" key="5">
    <source>
        <dbReference type="ARBA" id="ARBA00022840"/>
    </source>
</evidence>
<feature type="domain" description="Protein kinase" evidence="8">
    <location>
        <begin position="5"/>
        <end position="414"/>
    </location>
</feature>
<name>A0ABD3MMR3_9STRA</name>
<dbReference type="InterPro" id="IPR008271">
    <property type="entry name" value="Ser/Thr_kinase_AS"/>
</dbReference>
<dbReference type="PROSITE" id="PS50011">
    <property type="entry name" value="PROTEIN_KINASE_DOM"/>
    <property type="match status" value="1"/>
</dbReference>
<evidence type="ECO:0000256" key="6">
    <source>
        <dbReference type="PROSITE-ProRule" id="PRU10141"/>
    </source>
</evidence>
<dbReference type="PROSITE" id="PS00108">
    <property type="entry name" value="PROTEIN_KINASE_ST"/>
    <property type="match status" value="1"/>
</dbReference>
<evidence type="ECO:0000313" key="10">
    <source>
        <dbReference type="Proteomes" id="UP001530315"/>
    </source>
</evidence>
<dbReference type="Proteomes" id="UP001530315">
    <property type="component" value="Unassembled WGS sequence"/>
</dbReference>
<dbReference type="PANTHER" id="PTHR24345">
    <property type="entry name" value="SERINE/THREONINE-PROTEIN KINASE PLK"/>
    <property type="match status" value="1"/>
</dbReference>
<evidence type="ECO:0000259" key="8">
    <source>
        <dbReference type="PROSITE" id="PS50011"/>
    </source>
</evidence>
<dbReference type="InterPro" id="IPR011009">
    <property type="entry name" value="Kinase-like_dom_sf"/>
</dbReference>
<dbReference type="EMBL" id="JALLAZ020001843">
    <property type="protein sequence ID" value="KAL3761820.1"/>
    <property type="molecule type" value="Genomic_DNA"/>
</dbReference>
<keyword evidence="1" id="KW-0723">Serine/threonine-protein kinase</keyword>
<feature type="region of interest" description="Disordered" evidence="7">
    <location>
        <begin position="252"/>
        <end position="293"/>
    </location>
</feature>
<dbReference type="Gene3D" id="1.10.510.10">
    <property type="entry name" value="Transferase(Phosphotransferase) domain 1"/>
    <property type="match status" value="2"/>
</dbReference>
<accession>A0ABD3MMR3</accession>
<keyword evidence="4" id="KW-0418">Kinase</keyword>
<feature type="binding site" evidence="6">
    <location>
        <position position="34"/>
    </location>
    <ligand>
        <name>ATP</name>
        <dbReference type="ChEBI" id="CHEBI:30616"/>
    </ligand>
</feature>
<organism evidence="9 10">
    <name type="scientific">Stephanodiscus triporus</name>
    <dbReference type="NCBI Taxonomy" id="2934178"/>
    <lineage>
        <taxon>Eukaryota</taxon>
        <taxon>Sar</taxon>
        <taxon>Stramenopiles</taxon>
        <taxon>Ochrophyta</taxon>
        <taxon>Bacillariophyta</taxon>
        <taxon>Coscinodiscophyceae</taxon>
        <taxon>Thalassiosirophycidae</taxon>
        <taxon>Stephanodiscales</taxon>
        <taxon>Stephanodiscaceae</taxon>
        <taxon>Stephanodiscus</taxon>
    </lineage>
</organism>
<evidence type="ECO:0000256" key="3">
    <source>
        <dbReference type="ARBA" id="ARBA00022741"/>
    </source>
</evidence>
<dbReference type="SUPFAM" id="SSF56112">
    <property type="entry name" value="Protein kinase-like (PK-like)"/>
    <property type="match status" value="1"/>
</dbReference>
<gene>
    <name evidence="9" type="ORF">ACHAW5_001928</name>
</gene>
<sequence length="938" mass="103912">MASNYEVGRFLGKGSFATVHLARDVRTRAQCAIKIVDVAECERRRRRDGGGEGGDVDIDSLLTREVDVHSSVSSHPNVVRLLESFGYVNGVTGGAMKALVMELCPLGDLQDYLRRVRDDRRRRGGTTTATDGFCASSWLLPEGTFLKTGEIRHALSQVLCGLSFLHARAIVHRDIKASNVFLSPSPRTTRTTAGGRGLLDCTLKLGDFGLAVTMRDDDDWCEARRTFCGTPTCLAPEVVSQSVFLPASAVATGEEHDGPAGPSRASSRRTGGKKSLDGGNGSDSLVVSEASSSSSLVRRSESEKIAGYGQPADLWSTGCLLYTLIVGHNPFAVPVVTASGTRRRDEGATQTMSEEEKTRRIRQIVDRVIRGDWSIPANVRITDESLEGLLGQLLEGQPRKRGTARGILNLHPFFRKKSVTSTTSLTKRMVNREFISLNEGTGVDDRNDMRTPEQTITDSKKKQMLDKENVSNENAIKMSEGIQSVENFQGLVNKGLHNSQMHLPSPRGTFNSEKPRKLASYTSLMDDVSPKNQQDKDSIYCNVYESQGTTTRQQYEHTGAEKREQRSSIISSWSLSSSLDVLRDETFASECNQSVKEMARKQSAIQDAIDVKKPETRPFISMKALHLLPQKKYSWREPPRDGIRSSDLTVFFLGKDGLVIQKESGISHGLWMHVTSDGLGILWGNLQSRSRRSNQHNLNERSSLWLEAYSRAPEEFSKRSLVSLLSLKCHDIISLYETLERVVRRVKSVTPLITLHLYTTNKSSGRTSREAYSNDYLAKTMLMGNDPLPDIETEFADGTTIRLSSVHGRLTVKGDHGTSQLEINQERFFSSLRADRSPPPSCGGAIPGFLKPSPKFVHNLCLFIESARECLLLGDRLYLLLGGHTGPTAQARLGSRQTNHDYYPVVRKIVMYGWRREEWVVDDSSNSSLAKGNSSNIS</sequence>
<dbReference type="GO" id="GO:0005524">
    <property type="term" value="F:ATP binding"/>
    <property type="evidence" value="ECO:0007669"/>
    <property type="project" value="UniProtKB-UniRule"/>
</dbReference>
<dbReference type="GO" id="GO:0004674">
    <property type="term" value="F:protein serine/threonine kinase activity"/>
    <property type="evidence" value="ECO:0007669"/>
    <property type="project" value="UniProtKB-KW"/>
</dbReference>